<accession>A0A2W4W866</accession>
<gene>
    <name evidence="1" type="ORF">DCF19_12100</name>
</gene>
<evidence type="ECO:0000313" key="2">
    <source>
        <dbReference type="Proteomes" id="UP000249467"/>
    </source>
</evidence>
<reference evidence="1 2" key="1">
    <citation type="submission" date="2018-04" db="EMBL/GenBank/DDBJ databases">
        <authorList>
            <person name="Go L.Y."/>
            <person name="Mitchell J.A."/>
        </authorList>
    </citation>
    <scope>NUCLEOTIDE SEQUENCE [LARGE SCALE GENOMIC DNA]</scope>
    <source>
        <strain evidence="1">ULC066bin1</strain>
    </source>
</reference>
<dbReference type="AlphaFoldDB" id="A0A2W4W866"/>
<organism evidence="1 2">
    <name type="scientific">Pseudanabaena frigida</name>
    <dbReference type="NCBI Taxonomy" id="945775"/>
    <lineage>
        <taxon>Bacteria</taxon>
        <taxon>Bacillati</taxon>
        <taxon>Cyanobacteriota</taxon>
        <taxon>Cyanophyceae</taxon>
        <taxon>Pseudanabaenales</taxon>
        <taxon>Pseudanabaenaceae</taxon>
        <taxon>Pseudanabaena</taxon>
    </lineage>
</organism>
<dbReference type="Proteomes" id="UP000249467">
    <property type="component" value="Unassembled WGS sequence"/>
</dbReference>
<evidence type="ECO:0000313" key="1">
    <source>
        <dbReference type="EMBL" id="PZO40622.1"/>
    </source>
</evidence>
<name>A0A2W4W866_9CYAN</name>
<dbReference type="EMBL" id="QBML01000014">
    <property type="protein sequence ID" value="PZO40622.1"/>
    <property type="molecule type" value="Genomic_DNA"/>
</dbReference>
<sequence length="87" mass="10060">MPREPKKPNEYIVHLKLEGGQEVTTKFMTIEEVKTWYASQFKAKASEDDLMPIPVRAELNEILLVRPKRVIAIHVEPIYSSSVEMFS</sequence>
<comment type="caution">
    <text evidence="1">The sequence shown here is derived from an EMBL/GenBank/DDBJ whole genome shotgun (WGS) entry which is preliminary data.</text>
</comment>
<protein>
    <submittedName>
        <fullName evidence="1">Uncharacterized protein</fullName>
    </submittedName>
</protein>
<reference evidence="1 2" key="2">
    <citation type="submission" date="2018-06" db="EMBL/GenBank/DDBJ databases">
        <title>Metagenomic assembly of (sub)arctic Cyanobacteria and their associated microbiome from non-axenic cultures.</title>
        <authorList>
            <person name="Baurain D."/>
        </authorList>
    </citation>
    <scope>NUCLEOTIDE SEQUENCE [LARGE SCALE GENOMIC DNA]</scope>
    <source>
        <strain evidence="1">ULC066bin1</strain>
    </source>
</reference>
<proteinExistence type="predicted"/>